<gene>
    <name evidence="1" type="ORF">ARMOST_06406</name>
</gene>
<reference evidence="2" key="1">
    <citation type="journal article" date="2017" name="Nat. Ecol. Evol.">
        <title>Genome expansion and lineage-specific genetic innovations in the forest pathogenic fungi Armillaria.</title>
        <authorList>
            <person name="Sipos G."/>
            <person name="Prasanna A.N."/>
            <person name="Walter M.C."/>
            <person name="O'Connor E."/>
            <person name="Balint B."/>
            <person name="Krizsan K."/>
            <person name="Kiss B."/>
            <person name="Hess J."/>
            <person name="Varga T."/>
            <person name="Slot J."/>
            <person name="Riley R."/>
            <person name="Boka B."/>
            <person name="Rigling D."/>
            <person name="Barry K."/>
            <person name="Lee J."/>
            <person name="Mihaltcheva S."/>
            <person name="LaButti K."/>
            <person name="Lipzen A."/>
            <person name="Waldron R."/>
            <person name="Moloney N.M."/>
            <person name="Sperisen C."/>
            <person name="Kredics L."/>
            <person name="Vagvoelgyi C."/>
            <person name="Patrignani A."/>
            <person name="Fitzpatrick D."/>
            <person name="Nagy I."/>
            <person name="Doyle S."/>
            <person name="Anderson J.B."/>
            <person name="Grigoriev I.V."/>
            <person name="Gueldener U."/>
            <person name="Muensterkoetter M."/>
            <person name="Nagy L.G."/>
        </authorList>
    </citation>
    <scope>NUCLEOTIDE SEQUENCE [LARGE SCALE GENOMIC DNA]</scope>
    <source>
        <strain evidence="2">C18/9</strain>
    </source>
</reference>
<dbReference type="Proteomes" id="UP000219338">
    <property type="component" value="Unassembled WGS sequence"/>
</dbReference>
<dbReference type="STRING" id="47428.A0A284R2V7"/>
<accession>A0A284R2V7</accession>
<evidence type="ECO:0000313" key="2">
    <source>
        <dbReference type="Proteomes" id="UP000219338"/>
    </source>
</evidence>
<protein>
    <submittedName>
        <fullName evidence="1">Uncharacterized protein</fullName>
    </submittedName>
</protein>
<organism evidence="1 2">
    <name type="scientific">Armillaria ostoyae</name>
    <name type="common">Armillaria root rot fungus</name>
    <dbReference type="NCBI Taxonomy" id="47428"/>
    <lineage>
        <taxon>Eukaryota</taxon>
        <taxon>Fungi</taxon>
        <taxon>Dikarya</taxon>
        <taxon>Basidiomycota</taxon>
        <taxon>Agaricomycotina</taxon>
        <taxon>Agaricomycetes</taxon>
        <taxon>Agaricomycetidae</taxon>
        <taxon>Agaricales</taxon>
        <taxon>Marasmiineae</taxon>
        <taxon>Physalacriaceae</taxon>
        <taxon>Armillaria</taxon>
    </lineage>
</organism>
<dbReference type="EMBL" id="FUEG01000004">
    <property type="protein sequence ID" value="SJL03061.1"/>
    <property type="molecule type" value="Genomic_DNA"/>
</dbReference>
<name>A0A284R2V7_ARMOS</name>
<sequence>MSEPSPPPRYILRSHFSGLTILLIFLDDDRIYFEDGSERVISMSTRTLRPKSSWKAHNDELQEWGENIITATGSLSKDQSSEAPEFS</sequence>
<dbReference type="AlphaFoldDB" id="A0A284R2V7"/>
<proteinExistence type="predicted"/>
<keyword evidence="2" id="KW-1185">Reference proteome</keyword>
<evidence type="ECO:0000313" key="1">
    <source>
        <dbReference type="EMBL" id="SJL03061.1"/>
    </source>
</evidence>
<dbReference type="OrthoDB" id="7668193at2759"/>